<proteinExistence type="predicted"/>
<reference evidence="1" key="1">
    <citation type="submission" date="2022-03" db="EMBL/GenBank/DDBJ databases">
        <authorList>
            <person name="Lindestad O."/>
        </authorList>
    </citation>
    <scope>NUCLEOTIDE SEQUENCE</scope>
</reference>
<protein>
    <submittedName>
        <fullName evidence="1">Jg27976 protein</fullName>
    </submittedName>
</protein>
<evidence type="ECO:0000313" key="1">
    <source>
        <dbReference type="EMBL" id="CAH2208705.1"/>
    </source>
</evidence>
<dbReference type="EMBL" id="CAKXAJ010004339">
    <property type="protein sequence ID" value="CAH2208705.1"/>
    <property type="molecule type" value="Genomic_DNA"/>
</dbReference>
<gene>
    <name evidence="1" type="primary">jg27976</name>
    <name evidence="1" type="ORF">PAEG_LOCUS1255</name>
</gene>
<name>A0A8S4QFF4_9NEOP</name>
<accession>A0A8S4QFF4</accession>
<organism evidence="1 2">
    <name type="scientific">Pararge aegeria aegeria</name>
    <dbReference type="NCBI Taxonomy" id="348720"/>
    <lineage>
        <taxon>Eukaryota</taxon>
        <taxon>Metazoa</taxon>
        <taxon>Ecdysozoa</taxon>
        <taxon>Arthropoda</taxon>
        <taxon>Hexapoda</taxon>
        <taxon>Insecta</taxon>
        <taxon>Pterygota</taxon>
        <taxon>Neoptera</taxon>
        <taxon>Endopterygota</taxon>
        <taxon>Lepidoptera</taxon>
        <taxon>Glossata</taxon>
        <taxon>Ditrysia</taxon>
        <taxon>Papilionoidea</taxon>
        <taxon>Nymphalidae</taxon>
        <taxon>Satyrinae</taxon>
        <taxon>Satyrini</taxon>
        <taxon>Parargina</taxon>
        <taxon>Pararge</taxon>
    </lineage>
</organism>
<comment type="caution">
    <text evidence="1">The sequence shown here is derived from an EMBL/GenBank/DDBJ whole genome shotgun (WGS) entry which is preliminary data.</text>
</comment>
<keyword evidence="2" id="KW-1185">Reference proteome</keyword>
<dbReference type="Proteomes" id="UP000838756">
    <property type="component" value="Unassembled WGS sequence"/>
</dbReference>
<dbReference type="AlphaFoldDB" id="A0A8S4QFF4"/>
<evidence type="ECO:0000313" key="2">
    <source>
        <dbReference type="Proteomes" id="UP000838756"/>
    </source>
</evidence>
<feature type="non-terminal residue" evidence="1">
    <location>
        <position position="1"/>
    </location>
</feature>
<sequence length="69" mass="8278">IVVPNKKLNKFLGERELRAVDPVYGDVPNTYKCWPIDSQLEQWEATLFFRTWTHPRLWVRFSQLKNVCV</sequence>